<name>A0A1I5W367_9RHOB</name>
<organism evidence="1 2">
    <name type="scientific">Tranquillimonas alkanivorans</name>
    <dbReference type="NCBI Taxonomy" id="441119"/>
    <lineage>
        <taxon>Bacteria</taxon>
        <taxon>Pseudomonadati</taxon>
        <taxon>Pseudomonadota</taxon>
        <taxon>Alphaproteobacteria</taxon>
        <taxon>Rhodobacterales</taxon>
        <taxon>Roseobacteraceae</taxon>
        <taxon>Tranquillimonas</taxon>
    </lineage>
</organism>
<evidence type="ECO:0000313" key="1">
    <source>
        <dbReference type="EMBL" id="SFQ14057.1"/>
    </source>
</evidence>
<proteinExistence type="predicted"/>
<gene>
    <name evidence="1" type="ORF">SAMN04488047_13918</name>
</gene>
<sequence>MRDLFCPVLRSLGQMGADALQEVLAVYVRKASIVLPRDIALRALQDFSSTPNVEYQGKSPDCLLCSVGRIWNLQ</sequence>
<dbReference type="EMBL" id="FOXA01000039">
    <property type="protein sequence ID" value="SFQ14057.1"/>
    <property type="molecule type" value="Genomic_DNA"/>
</dbReference>
<dbReference type="Proteomes" id="UP000199356">
    <property type="component" value="Unassembled WGS sequence"/>
</dbReference>
<accession>A0A1I5W367</accession>
<protein>
    <submittedName>
        <fullName evidence="1">Uncharacterized protein</fullName>
    </submittedName>
</protein>
<keyword evidence="2" id="KW-1185">Reference proteome</keyword>
<evidence type="ECO:0000313" key="2">
    <source>
        <dbReference type="Proteomes" id="UP000199356"/>
    </source>
</evidence>
<reference evidence="1 2" key="1">
    <citation type="submission" date="2016-10" db="EMBL/GenBank/DDBJ databases">
        <authorList>
            <person name="de Groot N.N."/>
        </authorList>
    </citation>
    <scope>NUCLEOTIDE SEQUENCE [LARGE SCALE GENOMIC DNA]</scope>
    <source>
        <strain evidence="1 2">DSM 19547</strain>
    </source>
</reference>
<dbReference type="AlphaFoldDB" id="A0A1I5W367"/>